<reference evidence="3 4" key="1">
    <citation type="submission" date="2014-03" db="EMBL/GenBank/DDBJ databases">
        <title>Draft Genome Sequences of Four Burkholderia Strains.</title>
        <authorList>
            <person name="Liu X.Y."/>
            <person name="Li C.X."/>
            <person name="Xu J.H."/>
        </authorList>
    </citation>
    <scope>NUCLEOTIDE SEQUENCE [LARGE SCALE GENOMIC DNA]</scope>
    <source>
        <strain evidence="3 4">DSM 50014</strain>
    </source>
</reference>
<keyword evidence="2" id="KW-0732">Signal</keyword>
<protein>
    <recommendedName>
        <fullName evidence="5">Secreted protein</fullName>
    </recommendedName>
</protein>
<keyword evidence="4" id="KW-1185">Reference proteome</keyword>
<evidence type="ECO:0000313" key="3">
    <source>
        <dbReference type="EMBL" id="KDR38474.1"/>
    </source>
</evidence>
<feature type="compositionally biased region" description="Basic and acidic residues" evidence="1">
    <location>
        <begin position="65"/>
        <end position="79"/>
    </location>
</feature>
<dbReference type="Proteomes" id="UP000027466">
    <property type="component" value="Unassembled WGS sequence"/>
</dbReference>
<evidence type="ECO:0000256" key="2">
    <source>
        <dbReference type="SAM" id="SignalP"/>
    </source>
</evidence>
<evidence type="ECO:0000256" key="1">
    <source>
        <dbReference type="SAM" id="MobiDB-lite"/>
    </source>
</evidence>
<feature type="region of interest" description="Disordered" evidence="1">
    <location>
        <begin position="43"/>
        <end position="103"/>
    </location>
</feature>
<feature type="signal peptide" evidence="2">
    <location>
        <begin position="1"/>
        <end position="42"/>
    </location>
</feature>
<dbReference type="EMBL" id="JFHC01000088">
    <property type="protein sequence ID" value="KDR38474.1"/>
    <property type="molecule type" value="Genomic_DNA"/>
</dbReference>
<accession>A0A069PF55</accession>
<comment type="caution">
    <text evidence="3">The sequence shown here is derived from an EMBL/GenBank/DDBJ whole genome shotgun (WGS) entry which is preliminary data.</text>
</comment>
<name>A0A069PF55_9BURK</name>
<evidence type="ECO:0000313" key="4">
    <source>
        <dbReference type="Proteomes" id="UP000027466"/>
    </source>
</evidence>
<dbReference type="AlphaFoldDB" id="A0A069PF55"/>
<proteinExistence type="predicted"/>
<feature type="chain" id="PRO_5001667113" description="Secreted protein" evidence="2">
    <location>
        <begin position="43"/>
        <end position="103"/>
    </location>
</feature>
<organism evidence="3 4">
    <name type="scientific">Caballeronia glathei</name>
    <dbReference type="NCBI Taxonomy" id="60547"/>
    <lineage>
        <taxon>Bacteria</taxon>
        <taxon>Pseudomonadati</taxon>
        <taxon>Pseudomonadota</taxon>
        <taxon>Betaproteobacteria</taxon>
        <taxon>Burkholderiales</taxon>
        <taxon>Burkholderiaceae</taxon>
        <taxon>Caballeronia</taxon>
    </lineage>
</organism>
<sequence length="103" mass="10918">MLMKRVETVRGANNVRSAAMILFRGMAACVLFIAARAPCVSAAQTNPAAAQESHVSDAAAQAPKTLKERLGDKASDDQRVNNCKVPSGQRGSRVRPEGCPLQP</sequence>
<gene>
    <name evidence="3" type="ORF">BG61_39775</name>
</gene>
<evidence type="ECO:0008006" key="5">
    <source>
        <dbReference type="Google" id="ProtNLM"/>
    </source>
</evidence>